<name>E3RPB6_PYRTT</name>
<sequence length="271" mass="30860">MVRTRFPGWSPPTPGSFSDDHAEPESPESEPVPLPKQASSIQNSPSNRTEVDTQTRSLSPQLSDRKKKRSQFSRAGPQPKRRQLENVPATQFNEPFWKGEFGIHPSLEPKLDLLPEPIRLVPIRHLSDEVFERRLKRNIPPPPSIFSSVSVAARVKVVPRKQKVVEVEEDECEEVREAFWQSYIQQLVEAEEEKEKQAEPEEHMEPGEQEDMEEWQEDQSESDVRQRTDAKIASPGSLETPPPDVVYPSLPPSPELRDDTATLSPNPSEIH</sequence>
<dbReference type="EMBL" id="GL534318">
    <property type="protein sequence ID" value="EFQ92440.1"/>
    <property type="molecule type" value="Genomic_DNA"/>
</dbReference>
<protein>
    <submittedName>
        <fullName evidence="2">Uncharacterized protein</fullName>
    </submittedName>
</protein>
<accession>E3RPB6</accession>
<dbReference type="AlphaFoldDB" id="E3RPB6"/>
<feature type="compositionally biased region" description="Polar residues" evidence="1">
    <location>
        <begin position="37"/>
        <end position="62"/>
    </location>
</feature>
<reference evidence="2 3" key="1">
    <citation type="journal article" date="2010" name="Genome Biol.">
        <title>A first genome assembly of the barley fungal pathogen Pyrenophora teres f. teres.</title>
        <authorList>
            <person name="Ellwood S.R."/>
            <person name="Liu Z."/>
            <person name="Syme R.A."/>
            <person name="Lai Z."/>
            <person name="Hane J.K."/>
            <person name="Keiper F."/>
            <person name="Moffat C.S."/>
            <person name="Oliver R.P."/>
            <person name="Friesen T.L."/>
        </authorList>
    </citation>
    <scope>NUCLEOTIDE SEQUENCE [LARGE SCALE GENOMIC DNA]</scope>
    <source>
        <strain evidence="2 3">0-1</strain>
    </source>
</reference>
<keyword evidence="3" id="KW-1185">Reference proteome</keyword>
<evidence type="ECO:0000313" key="3">
    <source>
        <dbReference type="Proteomes" id="UP000001067"/>
    </source>
</evidence>
<evidence type="ECO:0000313" key="2">
    <source>
        <dbReference type="EMBL" id="EFQ92440.1"/>
    </source>
</evidence>
<feature type="compositionally biased region" description="Basic and acidic residues" evidence="1">
    <location>
        <begin position="193"/>
        <end position="206"/>
    </location>
</feature>
<organism evidence="3">
    <name type="scientific">Pyrenophora teres f. teres (strain 0-1)</name>
    <name type="common">Barley net blotch fungus</name>
    <name type="synonym">Drechslera teres f. teres</name>
    <dbReference type="NCBI Taxonomy" id="861557"/>
    <lineage>
        <taxon>Eukaryota</taxon>
        <taxon>Fungi</taxon>
        <taxon>Dikarya</taxon>
        <taxon>Ascomycota</taxon>
        <taxon>Pezizomycotina</taxon>
        <taxon>Dothideomycetes</taxon>
        <taxon>Pleosporomycetidae</taxon>
        <taxon>Pleosporales</taxon>
        <taxon>Pleosporineae</taxon>
        <taxon>Pleosporaceae</taxon>
        <taxon>Pyrenophora</taxon>
    </lineage>
</organism>
<feature type="region of interest" description="Disordered" evidence="1">
    <location>
        <begin position="190"/>
        <end position="271"/>
    </location>
</feature>
<dbReference type="KEGG" id="pte:PTT_10470"/>
<feature type="compositionally biased region" description="Pro residues" evidence="1">
    <location>
        <begin position="240"/>
        <end position="254"/>
    </location>
</feature>
<feature type="compositionally biased region" description="Polar residues" evidence="1">
    <location>
        <begin position="261"/>
        <end position="271"/>
    </location>
</feature>
<gene>
    <name evidence="2" type="ORF">PTT_10470</name>
</gene>
<proteinExistence type="predicted"/>
<feature type="region of interest" description="Disordered" evidence="1">
    <location>
        <begin position="1"/>
        <end position="89"/>
    </location>
</feature>
<feature type="compositionally biased region" description="Acidic residues" evidence="1">
    <location>
        <begin position="207"/>
        <end position="221"/>
    </location>
</feature>
<dbReference type="HOGENOM" id="CLU_1027265_0_0_1"/>
<evidence type="ECO:0000256" key="1">
    <source>
        <dbReference type="SAM" id="MobiDB-lite"/>
    </source>
</evidence>
<dbReference type="Proteomes" id="UP000001067">
    <property type="component" value="Unassembled WGS sequence"/>
</dbReference>